<evidence type="ECO:0000313" key="3">
    <source>
        <dbReference type="Proteomes" id="UP000008866"/>
    </source>
</evidence>
<name>D4AQI4_ARTBC</name>
<dbReference type="RefSeq" id="XP_003015368.1">
    <property type="nucleotide sequence ID" value="XM_003015322.1"/>
</dbReference>
<feature type="compositionally biased region" description="Low complexity" evidence="1">
    <location>
        <begin position="1"/>
        <end position="19"/>
    </location>
</feature>
<accession>D4AQI4</accession>
<dbReference type="OMA" id="FTENFLC"/>
<proteinExistence type="predicted"/>
<dbReference type="HOGENOM" id="CLU_095741_0_0_1"/>
<dbReference type="KEGG" id="abe:ARB_06491"/>
<comment type="caution">
    <text evidence="2">The sequence shown here is derived from an EMBL/GenBank/DDBJ whole genome shotgun (WGS) entry which is preliminary data.</text>
</comment>
<dbReference type="OrthoDB" id="3016366at2759"/>
<sequence length="197" mass="22020">MSKSMASSQLSAAPSSSKARLPPTPQERALAIKKLQEEALSRLPLDSLYIVLWIRADPPVSNDFHWGYYFHTAKLKGHKYHMKNMGHGWIADHGPTNGVFKSNFLCVLIQIASIPPEKKSLVDQIMRSRDGDVNSIPGMSCRVWVLTIAEKLSENGLVRYTSRDALEQECFRVGNQYSAAAAENTQPRPVVRSEVCH</sequence>
<gene>
    <name evidence="2" type="ORF">ARB_06491</name>
</gene>
<dbReference type="Proteomes" id="UP000008866">
    <property type="component" value="Unassembled WGS sequence"/>
</dbReference>
<dbReference type="eggNOG" id="ENOG502SQ06">
    <property type="taxonomic scope" value="Eukaryota"/>
</dbReference>
<reference evidence="3" key="1">
    <citation type="journal article" date="2011" name="Genome Biol.">
        <title>Comparative and functional genomics provide insights into the pathogenicity of dermatophytic fungi.</title>
        <authorList>
            <person name="Burmester A."/>
            <person name="Shelest E."/>
            <person name="Gloeckner G."/>
            <person name="Heddergott C."/>
            <person name="Schindler S."/>
            <person name="Staib P."/>
            <person name="Heidel A."/>
            <person name="Felder M."/>
            <person name="Petzold A."/>
            <person name="Szafranski K."/>
            <person name="Feuermann M."/>
            <person name="Pedruzzi I."/>
            <person name="Priebe S."/>
            <person name="Groth M."/>
            <person name="Winkler R."/>
            <person name="Li W."/>
            <person name="Kniemeyer O."/>
            <person name="Schroeckh V."/>
            <person name="Hertweck C."/>
            <person name="Hube B."/>
            <person name="White T.C."/>
            <person name="Platzer M."/>
            <person name="Guthke R."/>
            <person name="Heitman J."/>
            <person name="Woestemeyer J."/>
            <person name="Zipfel P.F."/>
            <person name="Monod M."/>
            <person name="Brakhage A.A."/>
        </authorList>
    </citation>
    <scope>NUCLEOTIDE SEQUENCE [LARGE SCALE GENOMIC DNA]</scope>
    <source>
        <strain evidence="3">ATCC MYA-4681 / CBS 112371</strain>
    </source>
</reference>
<organism evidence="2 3">
    <name type="scientific">Arthroderma benhamiae (strain ATCC MYA-4681 / CBS 112371)</name>
    <name type="common">Trichophyton mentagrophytes</name>
    <dbReference type="NCBI Taxonomy" id="663331"/>
    <lineage>
        <taxon>Eukaryota</taxon>
        <taxon>Fungi</taxon>
        <taxon>Dikarya</taxon>
        <taxon>Ascomycota</taxon>
        <taxon>Pezizomycotina</taxon>
        <taxon>Eurotiomycetes</taxon>
        <taxon>Eurotiomycetidae</taxon>
        <taxon>Onygenales</taxon>
        <taxon>Arthrodermataceae</taxon>
        <taxon>Trichophyton</taxon>
    </lineage>
</organism>
<dbReference type="EMBL" id="ABSU01000005">
    <property type="protein sequence ID" value="EFE34728.1"/>
    <property type="molecule type" value="Genomic_DNA"/>
</dbReference>
<keyword evidence="3" id="KW-1185">Reference proteome</keyword>
<protein>
    <submittedName>
        <fullName evidence="2">Uncharacterized protein</fullName>
    </submittedName>
</protein>
<evidence type="ECO:0000313" key="2">
    <source>
        <dbReference type="EMBL" id="EFE34728.1"/>
    </source>
</evidence>
<dbReference type="AlphaFoldDB" id="D4AQI4"/>
<dbReference type="GeneID" id="9521092"/>
<feature type="region of interest" description="Disordered" evidence="1">
    <location>
        <begin position="1"/>
        <end position="25"/>
    </location>
</feature>
<evidence type="ECO:0000256" key="1">
    <source>
        <dbReference type="SAM" id="MobiDB-lite"/>
    </source>
</evidence>